<organism evidence="2 3">
    <name type="scientific">Nocardia mexicana</name>
    <dbReference type="NCBI Taxonomy" id="279262"/>
    <lineage>
        <taxon>Bacteria</taxon>
        <taxon>Bacillati</taxon>
        <taxon>Actinomycetota</taxon>
        <taxon>Actinomycetes</taxon>
        <taxon>Mycobacteriales</taxon>
        <taxon>Nocardiaceae</taxon>
        <taxon>Nocardia</taxon>
    </lineage>
</organism>
<keyword evidence="3" id="KW-1185">Reference proteome</keyword>
<dbReference type="EMBL" id="QQAZ01000005">
    <property type="protein sequence ID" value="RDI50905.1"/>
    <property type="molecule type" value="Genomic_DNA"/>
</dbReference>
<keyword evidence="2" id="KW-0413">Isomerase</keyword>
<gene>
    <name evidence="2" type="ORF">DFR68_105382</name>
</gene>
<dbReference type="AlphaFoldDB" id="A0A370H3X5"/>
<evidence type="ECO:0000259" key="1">
    <source>
        <dbReference type="Pfam" id="PF12680"/>
    </source>
</evidence>
<accession>A0A370H3X5</accession>
<dbReference type="SUPFAM" id="SSF54427">
    <property type="entry name" value="NTF2-like"/>
    <property type="match status" value="1"/>
</dbReference>
<name>A0A370H3X5_9NOCA</name>
<feature type="domain" description="SnoaL-like" evidence="1">
    <location>
        <begin position="8"/>
        <end position="109"/>
    </location>
</feature>
<evidence type="ECO:0000313" key="2">
    <source>
        <dbReference type="EMBL" id="RDI50905.1"/>
    </source>
</evidence>
<dbReference type="Gene3D" id="3.10.450.50">
    <property type="match status" value="1"/>
</dbReference>
<dbReference type="OrthoDB" id="9808719at2"/>
<protein>
    <submittedName>
        <fullName evidence="2">Ketosteroid isomerase-like protein</fullName>
    </submittedName>
</protein>
<comment type="caution">
    <text evidence="2">The sequence shown here is derived from an EMBL/GenBank/DDBJ whole genome shotgun (WGS) entry which is preliminary data.</text>
</comment>
<dbReference type="GO" id="GO:0016853">
    <property type="term" value="F:isomerase activity"/>
    <property type="evidence" value="ECO:0007669"/>
    <property type="project" value="UniProtKB-KW"/>
</dbReference>
<dbReference type="InterPro" id="IPR037401">
    <property type="entry name" value="SnoaL-like"/>
</dbReference>
<proteinExistence type="predicted"/>
<dbReference type="Pfam" id="PF12680">
    <property type="entry name" value="SnoaL_2"/>
    <property type="match status" value="1"/>
</dbReference>
<evidence type="ECO:0000313" key="3">
    <source>
        <dbReference type="Proteomes" id="UP000255355"/>
    </source>
</evidence>
<dbReference type="Proteomes" id="UP000255355">
    <property type="component" value="Unassembled WGS sequence"/>
</dbReference>
<dbReference type="STRING" id="1210089.GCA_001613165_03230"/>
<dbReference type="InterPro" id="IPR032710">
    <property type="entry name" value="NTF2-like_dom_sf"/>
</dbReference>
<sequence>MSEYDTIAQRYIDSWNEQDADKRKALLEEVYTADATYTDPLAAVAGREAIDQVVAGAQQQFAGLRFTLGDTVDAHHDIARFTWNLGAPDADPLVVGFDVIVVDDGRIRHVHGFLDKVPG</sequence>
<dbReference type="RefSeq" id="WP_068020221.1">
    <property type="nucleotide sequence ID" value="NZ_QQAZ01000005.1"/>
</dbReference>
<reference evidence="2 3" key="1">
    <citation type="submission" date="2018-07" db="EMBL/GenBank/DDBJ databases">
        <title>Genomic Encyclopedia of Type Strains, Phase IV (KMG-IV): sequencing the most valuable type-strain genomes for metagenomic binning, comparative biology and taxonomic classification.</title>
        <authorList>
            <person name="Goeker M."/>
        </authorList>
    </citation>
    <scope>NUCLEOTIDE SEQUENCE [LARGE SCALE GENOMIC DNA]</scope>
    <source>
        <strain evidence="2 3">DSM 44952</strain>
    </source>
</reference>